<dbReference type="InterPro" id="IPR015683">
    <property type="entry name" value="Ionotropic_Glu_rcpt"/>
</dbReference>
<evidence type="ECO:0000256" key="12">
    <source>
        <dbReference type="SAM" id="Phobius"/>
    </source>
</evidence>
<keyword evidence="2" id="KW-0813">Transport</keyword>
<feature type="transmembrane region" description="Helical" evidence="12">
    <location>
        <begin position="118"/>
        <end position="145"/>
    </location>
</feature>
<dbReference type="EMBL" id="LSYV01000036">
    <property type="protein sequence ID" value="KXZ47488.1"/>
    <property type="molecule type" value="Genomic_DNA"/>
</dbReference>
<keyword evidence="15" id="KW-1185">Reference proteome</keyword>
<evidence type="ECO:0000313" key="15">
    <source>
        <dbReference type="Proteomes" id="UP000075714"/>
    </source>
</evidence>
<feature type="transmembrane region" description="Helical" evidence="12">
    <location>
        <begin position="293"/>
        <end position="315"/>
    </location>
</feature>
<name>A0A150GCE1_GONPE</name>
<evidence type="ECO:0000256" key="2">
    <source>
        <dbReference type="ARBA" id="ARBA00022448"/>
    </source>
</evidence>
<evidence type="ECO:0000256" key="1">
    <source>
        <dbReference type="ARBA" id="ARBA00004141"/>
    </source>
</evidence>
<dbReference type="Proteomes" id="UP000075714">
    <property type="component" value="Unassembled WGS sequence"/>
</dbReference>
<dbReference type="GO" id="GO:0016020">
    <property type="term" value="C:membrane"/>
    <property type="evidence" value="ECO:0007669"/>
    <property type="project" value="UniProtKB-SubCell"/>
</dbReference>
<keyword evidence="10" id="KW-0407">Ion channel</keyword>
<dbReference type="OrthoDB" id="5984008at2759"/>
<keyword evidence="5" id="KW-0406">Ion transport</keyword>
<comment type="subcellular location">
    <subcellularLocation>
        <location evidence="1">Membrane</location>
        <topology evidence="1">Multi-pass membrane protein</topology>
    </subcellularLocation>
</comment>
<evidence type="ECO:0000256" key="8">
    <source>
        <dbReference type="ARBA" id="ARBA00023180"/>
    </source>
</evidence>
<accession>A0A150GCE1</accession>
<reference evidence="15" key="1">
    <citation type="journal article" date="2016" name="Nat. Commun.">
        <title>The Gonium pectorale genome demonstrates co-option of cell cycle regulation during the evolution of multicellularity.</title>
        <authorList>
            <person name="Hanschen E.R."/>
            <person name="Marriage T.N."/>
            <person name="Ferris P.J."/>
            <person name="Hamaji T."/>
            <person name="Toyoda A."/>
            <person name="Fujiyama A."/>
            <person name="Neme R."/>
            <person name="Noguchi H."/>
            <person name="Minakuchi Y."/>
            <person name="Suzuki M."/>
            <person name="Kawai-Toyooka H."/>
            <person name="Smith D.R."/>
            <person name="Sparks H."/>
            <person name="Anderson J."/>
            <person name="Bakaric R."/>
            <person name="Luria V."/>
            <person name="Karger A."/>
            <person name="Kirschner M.W."/>
            <person name="Durand P.M."/>
            <person name="Michod R.E."/>
            <person name="Nozaki H."/>
            <person name="Olson B.J."/>
        </authorList>
    </citation>
    <scope>NUCLEOTIDE SEQUENCE [LARGE SCALE GENOMIC DNA]</scope>
    <source>
        <strain evidence="15">NIES-2863</strain>
    </source>
</reference>
<evidence type="ECO:0000256" key="4">
    <source>
        <dbReference type="ARBA" id="ARBA00022989"/>
    </source>
</evidence>
<feature type="domain" description="Ionotropic glutamate receptor C-terminal" evidence="13">
    <location>
        <begin position="107"/>
        <end position="302"/>
    </location>
</feature>
<evidence type="ECO:0000256" key="10">
    <source>
        <dbReference type="ARBA" id="ARBA00023303"/>
    </source>
</evidence>
<evidence type="ECO:0000256" key="11">
    <source>
        <dbReference type="SAM" id="MobiDB-lite"/>
    </source>
</evidence>
<dbReference type="GO" id="GO:0015276">
    <property type="term" value="F:ligand-gated monoatomic ion channel activity"/>
    <property type="evidence" value="ECO:0007669"/>
    <property type="project" value="InterPro"/>
</dbReference>
<evidence type="ECO:0000256" key="3">
    <source>
        <dbReference type="ARBA" id="ARBA00022692"/>
    </source>
</evidence>
<evidence type="ECO:0000256" key="7">
    <source>
        <dbReference type="ARBA" id="ARBA00023170"/>
    </source>
</evidence>
<keyword evidence="8" id="KW-0325">Glycoprotein</keyword>
<keyword evidence="7" id="KW-0675">Receptor</keyword>
<dbReference type="AlphaFoldDB" id="A0A150GCE1"/>
<feature type="compositionally biased region" description="Low complexity" evidence="11">
    <location>
        <begin position="412"/>
        <end position="428"/>
    </location>
</feature>
<comment type="caution">
    <text evidence="14">The sequence shown here is derived from an EMBL/GenBank/DDBJ whole genome shotgun (WGS) entry which is preliminary data.</text>
</comment>
<sequence length="439" mass="47794">MPTCAAGSGAFALSSTRQALGIQFSYPYYRTGLGVVIPTGQKQIDLFAFFKPLRIEVWLAFIGNRLLHAQWLVEQLMTEGTVFLDWDSLYEARQATYASMLAVFNLSVFKVRSLSAQLLILVFCFMVMIVMATYVANLAAALTAITMSQRFSSISDLRGRRVAAHSTYAPTLLSSYGVQANPLDFDGLPTFEDIIKAFRNNTMDAYVMDLPEIGYYVMAHNDACSVYGFIDFGFLFHKDLDPKMVAAFNTALFMTMEGNLVEQLASKFLLFLGALDKCASASENDAIEFKQLAGLWIIMASAIGFAFISCTISIVRRLLRADPSTDERKLSSVFVTGSKAHLARSGTSMSLNGRAQSMSGGIDASKRGGHGSNVYGGGTTEYSHASRRASFFEPSLGVMSVKVRPITPSSRANTDPNAAIATPTTPTAPIVARDENLPV</sequence>
<proteinExistence type="predicted"/>
<evidence type="ECO:0000313" key="14">
    <source>
        <dbReference type="EMBL" id="KXZ47488.1"/>
    </source>
</evidence>
<keyword evidence="6 12" id="KW-0472">Membrane</keyword>
<dbReference type="Gene3D" id="1.10.287.70">
    <property type="match status" value="1"/>
</dbReference>
<dbReference type="SUPFAM" id="SSF53850">
    <property type="entry name" value="Periplasmic binding protein-like II"/>
    <property type="match status" value="1"/>
</dbReference>
<keyword evidence="4 12" id="KW-1133">Transmembrane helix</keyword>
<evidence type="ECO:0000259" key="13">
    <source>
        <dbReference type="Pfam" id="PF00060"/>
    </source>
</evidence>
<feature type="region of interest" description="Disordered" evidence="11">
    <location>
        <begin position="407"/>
        <end position="428"/>
    </location>
</feature>
<evidence type="ECO:0000256" key="5">
    <source>
        <dbReference type="ARBA" id="ARBA00023065"/>
    </source>
</evidence>
<keyword evidence="3 12" id="KW-0812">Transmembrane</keyword>
<protein>
    <recommendedName>
        <fullName evidence="13">Ionotropic glutamate receptor C-terminal domain-containing protein</fullName>
    </recommendedName>
</protein>
<dbReference type="STRING" id="33097.A0A150GCE1"/>
<organism evidence="14 15">
    <name type="scientific">Gonium pectorale</name>
    <name type="common">Green alga</name>
    <dbReference type="NCBI Taxonomy" id="33097"/>
    <lineage>
        <taxon>Eukaryota</taxon>
        <taxon>Viridiplantae</taxon>
        <taxon>Chlorophyta</taxon>
        <taxon>core chlorophytes</taxon>
        <taxon>Chlorophyceae</taxon>
        <taxon>CS clade</taxon>
        <taxon>Chlamydomonadales</taxon>
        <taxon>Volvocaceae</taxon>
        <taxon>Gonium</taxon>
    </lineage>
</organism>
<gene>
    <name evidence="14" type="ORF">GPECTOR_35g926</name>
</gene>
<evidence type="ECO:0000256" key="9">
    <source>
        <dbReference type="ARBA" id="ARBA00023286"/>
    </source>
</evidence>
<dbReference type="Pfam" id="PF00060">
    <property type="entry name" value="Lig_chan"/>
    <property type="match status" value="1"/>
</dbReference>
<evidence type="ECO:0000256" key="6">
    <source>
        <dbReference type="ARBA" id="ARBA00023136"/>
    </source>
</evidence>
<dbReference type="PANTHER" id="PTHR18966">
    <property type="entry name" value="IONOTROPIC GLUTAMATE RECEPTOR"/>
    <property type="match status" value="1"/>
</dbReference>
<keyword evidence="9" id="KW-1071">Ligand-gated ion channel</keyword>
<dbReference type="InterPro" id="IPR001320">
    <property type="entry name" value="Iontro_rcpt_C"/>
</dbReference>